<evidence type="ECO:0000313" key="2">
    <source>
        <dbReference type="EMBL" id="CAK0906313.1"/>
    </source>
</evidence>
<gene>
    <name evidence="2" type="ORF">PCOR1329_LOCUS81693</name>
</gene>
<organism evidence="2 3">
    <name type="scientific">Prorocentrum cordatum</name>
    <dbReference type="NCBI Taxonomy" id="2364126"/>
    <lineage>
        <taxon>Eukaryota</taxon>
        <taxon>Sar</taxon>
        <taxon>Alveolata</taxon>
        <taxon>Dinophyceae</taxon>
        <taxon>Prorocentrales</taxon>
        <taxon>Prorocentraceae</taxon>
        <taxon>Prorocentrum</taxon>
    </lineage>
</organism>
<dbReference type="EMBL" id="CAUYUJ010021673">
    <property type="protein sequence ID" value="CAK0906313.1"/>
    <property type="molecule type" value="Genomic_DNA"/>
</dbReference>
<name>A0ABN9Y1H5_9DINO</name>
<feature type="region of interest" description="Disordered" evidence="1">
    <location>
        <begin position="400"/>
        <end position="435"/>
    </location>
</feature>
<feature type="compositionally biased region" description="Low complexity" evidence="1">
    <location>
        <begin position="9"/>
        <end position="19"/>
    </location>
</feature>
<protein>
    <submittedName>
        <fullName evidence="2">Uncharacterized protein</fullName>
    </submittedName>
</protein>
<dbReference type="Proteomes" id="UP001189429">
    <property type="component" value="Unassembled WGS sequence"/>
</dbReference>
<feature type="region of interest" description="Disordered" evidence="1">
    <location>
        <begin position="329"/>
        <end position="361"/>
    </location>
</feature>
<feature type="region of interest" description="Disordered" evidence="1">
    <location>
        <begin position="104"/>
        <end position="128"/>
    </location>
</feature>
<evidence type="ECO:0000313" key="3">
    <source>
        <dbReference type="Proteomes" id="UP001189429"/>
    </source>
</evidence>
<feature type="non-terminal residue" evidence="2">
    <location>
        <position position="1"/>
    </location>
</feature>
<feature type="compositionally biased region" description="Pro residues" evidence="1">
    <location>
        <begin position="329"/>
        <end position="340"/>
    </location>
</feature>
<feature type="region of interest" description="Disordered" evidence="1">
    <location>
        <begin position="1"/>
        <end position="31"/>
    </location>
</feature>
<proteinExistence type="predicted"/>
<keyword evidence="3" id="KW-1185">Reference proteome</keyword>
<accession>A0ABN9Y1H5</accession>
<evidence type="ECO:0000256" key="1">
    <source>
        <dbReference type="SAM" id="MobiDB-lite"/>
    </source>
</evidence>
<sequence length="541" mass="57386">RLAGHDGVRAAPEPAAEPARPGPDMRRRDAEAAHLRARVELLERGAPQEDPGHHVLAALKFKDEEVAASMAAKHKELEMMAGLLQLREQQIEEFRRLCEEQRSEIQQLKDRPQPRRPDGFRRVPPGERAGYELRRASSAIFRRLAQPGGDASLEACPCGHAYTDRRARFCDHPGSSRAGGQRSPCGGRRRAPVKLHIDQLPRWKEPGSDATAAVLASPHADGGSLITQRWCCQVRMVFANFVEALLPNRAHGLADSPSDCASTNAIIASSRGSQGLHFLATSTLLAFPPVASALVLVSRLQGVGITAKGDFVKRFGSVRFEGCSTPPVGPMRPPLAPPAPLQFRDPSPEPPPCAAAGGAASDEEDDLPLQCFAAARGGGPGLGDEESDCVVTFLEPLPDQDFGGGRGGRARRTRRSGRGGAHGSAPAGPAGVLGGGHRLLVRRRPGAHEDALECRRLPGGRGAARLVAGLRVGASAAAVQVLKNVGLGCARLARAEGARGLSGVRGRRLGRLQSGPPLRAAFGARAPGLFRAARCRWPPPR</sequence>
<reference evidence="2" key="1">
    <citation type="submission" date="2023-10" db="EMBL/GenBank/DDBJ databases">
        <authorList>
            <person name="Chen Y."/>
            <person name="Shah S."/>
            <person name="Dougan E. K."/>
            <person name="Thang M."/>
            <person name="Chan C."/>
        </authorList>
    </citation>
    <scope>NUCLEOTIDE SEQUENCE [LARGE SCALE GENOMIC DNA]</scope>
</reference>
<comment type="caution">
    <text evidence="2">The sequence shown here is derived from an EMBL/GenBank/DDBJ whole genome shotgun (WGS) entry which is preliminary data.</text>
</comment>
<feature type="compositionally biased region" description="Basic residues" evidence="1">
    <location>
        <begin position="408"/>
        <end position="417"/>
    </location>
</feature>